<dbReference type="Gene3D" id="1.10.132.50">
    <property type="entry name" value="ATP synthase (C/AC39) subunit, domain 3"/>
    <property type="match status" value="1"/>
</dbReference>
<dbReference type="SUPFAM" id="SSF103486">
    <property type="entry name" value="V-type ATP synthase subunit C"/>
    <property type="match status" value="1"/>
</dbReference>
<reference evidence="4" key="2">
    <citation type="submission" date="2021-04" db="EMBL/GenBank/DDBJ databases">
        <authorList>
            <person name="Gilroy R."/>
        </authorList>
    </citation>
    <scope>NUCLEOTIDE SEQUENCE</scope>
    <source>
        <strain evidence="4">5790</strain>
    </source>
</reference>
<proteinExistence type="inferred from homology"/>
<dbReference type="InterPro" id="IPR035067">
    <property type="entry name" value="V-type_ATPase_csu/dsu"/>
</dbReference>
<dbReference type="Proteomes" id="UP000824162">
    <property type="component" value="Unassembled WGS sequence"/>
</dbReference>
<dbReference type="PANTHER" id="PTHR38682:SF1">
    <property type="entry name" value="V-TYPE ATP SYNTHASE SUBUNIT C"/>
    <property type="match status" value="1"/>
</dbReference>
<sequence length="322" mass="36001">MPELYTYAVSRIHAKEAGLLNKTDIEQLLAVPSAEEALRLLTEKGYGSGEEYSGFSELKAAETVKLRSFIDELYIDKKPLGILLRQTDFHNLKTAVKLVYTAEKADGYFLENGSVSPEVILEAVKLKDFSELPPFMTEAAQKAADGFSENGDGQLLDIYLDRVCLETMLREAADTRVGLIIEYTEMFAALTNIKAAVRCALTKKSRAFIDEALAECGTLDAGRLAAAAASGLDEIYKYLEFTDYKAAVDELKISLSEFEKWMDNRLVDLIKSQKSNPFTIAPVFAYILAKRTELRTVQIIMSGKRNSLSEDVIRERIRDLYV</sequence>
<dbReference type="Gene3D" id="1.20.1690.10">
    <property type="entry name" value="V-type ATP synthase subunit C domain"/>
    <property type="match status" value="2"/>
</dbReference>
<keyword evidence="3" id="KW-0406">Ion transport</keyword>
<evidence type="ECO:0000256" key="1">
    <source>
        <dbReference type="ARBA" id="ARBA00006709"/>
    </source>
</evidence>
<gene>
    <name evidence="4" type="ORF">H9900_02300</name>
</gene>
<organism evidence="4 5">
    <name type="scientific">Candidatus Monoglobus merdigallinarum</name>
    <dbReference type="NCBI Taxonomy" id="2838698"/>
    <lineage>
        <taxon>Bacteria</taxon>
        <taxon>Bacillati</taxon>
        <taxon>Bacillota</taxon>
        <taxon>Clostridia</taxon>
        <taxon>Monoglobales</taxon>
        <taxon>Monoglobaceae</taxon>
        <taxon>Monoglobus</taxon>
    </lineage>
</organism>
<dbReference type="EMBL" id="DXIJ01000045">
    <property type="protein sequence ID" value="HIV85623.1"/>
    <property type="molecule type" value="Genomic_DNA"/>
</dbReference>
<dbReference type="GO" id="GO:0046961">
    <property type="term" value="F:proton-transporting ATPase activity, rotational mechanism"/>
    <property type="evidence" value="ECO:0007669"/>
    <property type="project" value="InterPro"/>
</dbReference>
<dbReference type="InterPro" id="IPR050873">
    <property type="entry name" value="V-ATPase_V0D/AC39_subunit"/>
</dbReference>
<dbReference type="InterPro" id="IPR044911">
    <property type="entry name" value="V-type_ATPase_csu/dsu_dom_3"/>
</dbReference>
<comment type="similarity">
    <text evidence="1">Belongs to the V-ATPase V0D/AC39 subunit family.</text>
</comment>
<name>A0A9D1TMC7_9FIRM</name>
<reference evidence="4" key="1">
    <citation type="journal article" date="2021" name="PeerJ">
        <title>Extensive microbial diversity within the chicken gut microbiome revealed by metagenomics and culture.</title>
        <authorList>
            <person name="Gilroy R."/>
            <person name="Ravi A."/>
            <person name="Getino M."/>
            <person name="Pursley I."/>
            <person name="Horton D.L."/>
            <person name="Alikhan N.F."/>
            <person name="Baker D."/>
            <person name="Gharbi K."/>
            <person name="Hall N."/>
            <person name="Watson M."/>
            <person name="Adriaenssens E.M."/>
            <person name="Foster-Nyarko E."/>
            <person name="Jarju S."/>
            <person name="Secka A."/>
            <person name="Antonio M."/>
            <person name="Oren A."/>
            <person name="Chaudhuri R.R."/>
            <person name="La Ragione R."/>
            <person name="Hildebrand F."/>
            <person name="Pallen M.J."/>
        </authorList>
    </citation>
    <scope>NUCLEOTIDE SEQUENCE</scope>
    <source>
        <strain evidence="4">5790</strain>
    </source>
</reference>
<dbReference type="InterPro" id="IPR036079">
    <property type="entry name" value="ATPase_csu/dsu_sf"/>
</dbReference>
<protein>
    <submittedName>
        <fullName evidence="4">V-type ATPase subunit</fullName>
    </submittedName>
</protein>
<dbReference type="InterPro" id="IPR002843">
    <property type="entry name" value="ATPase_V0-cplx_csu/dsu"/>
</dbReference>
<comment type="caution">
    <text evidence="4">The sequence shown here is derived from an EMBL/GenBank/DDBJ whole genome shotgun (WGS) entry which is preliminary data.</text>
</comment>
<dbReference type="Pfam" id="PF01992">
    <property type="entry name" value="vATP-synt_AC39"/>
    <property type="match status" value="1"/>
</dbReference>
<evidence type="ECO:0000256" key="3">
    <source>
        <dbReference type="ARBA" id="ARBA00023065"/>
    </source>
</evidence>
<dbReference type="AlphaFoldDB" id="A0A9D1TMC7"/>
<keyword evidence="2" id="KW-0813">Transport</keyword>
<evidence type="ECO:0000313" key="5">
    <source>
        <dbReference type="Proteomes" id="UP000824162"/>
    </source>
</evidence>
<dbReference type="PANTHER" id="PTHR38682">
    <property type="entry name" value="V-TYPE ATP SYNTHASE SUBUNIT C"/>
    <property type="match status" value="1"/>
</dbReference>
<accession>A0A9D1TMC7</accession>
<evidence type="ECO:0000256" key="2">
    <source>
        <dbReference type="ARBA" id="ARBA00022448"/>
    </source>
</evidence>
<evidence type="ECO:0000313" key="4">
    <source>
        <dbReference type="EMBL" id="HIV85623.1"/>
    </source>
</evidence>